<keyword evidence="1" id="KW-1133">Transmembrane helix</keyword>
<evidence type="ECO:0000313" key="2">
    <source>
        <dbReference type="EMBL" id="CAA7397633.1"/>
    </source>
</evidence>
<dbReference type="AlphaFoldDB" id="A0A7I8KIN0"/>
<sequence>MCINCVIFLVSSSMFFRFLLHSFLLLHPFIV</sequence>
<dbReference type="EMBL" id="LR746269">
    <property type="protein sequence ID" value="CAA7397633.1"/>
    <property type="molecule type" value="Genomic_DNA"/>
</dbReference>
<evidence type="ECO:0000313" key="3">
    <source>
        <dbReference type="Proteomes" id="UP000663760"/>
    </source>
</evidence>
<name>A0A7I8KIN0_SPIIN</name>
<evidence type="ECO:0000256" key="1">
    <source>
        <dbReference type="SAM" id="Phobius"/>
    </source>
</evidence>
<protein>
    <submittedName>
        <fullName evidence="2">Uncharacterized protein</fullName>
    </submittedName>
</protein>
<keyword evidence="1" id="KW-0472">Membrane</keyword>
<dbReference type="Proteomes" id="UP000663760">
    <property type="component" value="Chromosome 6"/>
</dbReference>
<accession>A0A7I8KIN0</accession>
<keyword evidence="1" id="KW-0812">Transmembrane</keyword>
<proteinExistence type="predicted"/>
<keyword evidence="3" id="KW-1185">Reference proteome</keyword>
<organism evidence="2 3">
    <name type="scientific">Spirodela intermedia</name>
    <name type="common">Intermediate duckweed</name>
    <dbReference type="NCBI Taxonomy" id="51605"/>
    <lineage>
        <taxon>Eukaryota</taxon>
        <taxon>Viridiplantae</taxon>
        <taxon>Streptophyta</taxon>
        <taxon>Embryophyta</taxon>
        <taxon>Tracheophyta</taxon>
        <taxon>Spermatophyta</taxon>
        <taxon>Magnoliopsida</taxon>
        <taxon>Liliopsida</taxon>
        <taxon>Araceae</taxon>
        <taxon>Lemnoideae</taxon>
        <taxon>Spirodela</taxon>
    </lineage>
</organism>
<reference evidence="2" key="1">
    <citation type="submission" date="2020-02" db="EMBL/GenBank/DDBJ databases">
        <authorList>
            <person name="Scholz U."/>
            <person name="Mascher M."/>
            <person name="Fiebig A."/>
        </authorList>
    </citation>
    <scope>NUCLEOTIDE SEQUENCE</scope>
</reference>
<gene>
    <name evidence="2" type="ORF">SI8410_06008298</name>
</gene>
<feature type="transmembrane region" description="Helical" evidence="1">
    <location>
        <begin position="6"/>
        <end position="26"/>
    </location>
</feature>